<protein>
    <submittedName>
        <fullName evidence="9">Radical SAM domain protein</fullName>
    </submittedName>
</protein>
<dbReference type="InterPro" id="IPR007197">
    <property type="entry name" value="rSAM"/>
</dbReference>
<dbReference type="Pfam" id="PF04055">
    <property type="entry name" value="Radical_SAM"/>
    <property type="match status" value="1"/>
</dbReference>
<evidence type="ECO:0000256" key="3">
    <source>
        <dbReference type="ARBA" id="ARBA00022691"/>
    </source>
</evidence>
<dbReference type="InterPro" id="IPR023885">
    <property type="entry name" value="4Fe4S-binding_SPASM_dom"/>
</dbReference>
<dbReference type="SFLD" id="SFLDS00029">
    <property type="entry name" value="Radical_SAM"/>
    <property type="match status" value="1"/>
</dbReference>
<dbReference type="CDD" id="cd21122">
    <property type="entry name" value="SPASM_rSAM"/>
    <property type="match status" value="1"/>
</dbReference>
<keyword evidence="11" id="KW-1185">Reference proteome</keyword>
<evidence type="ECO:0000256" key="1">
    <source>
        <dbReference type="ARBA" id="ARBA00001966"/>
    </source>
</evidence>
<sequence length="316" mass="35749">MNSVYIEITNVCNLHCSFCPCGKEPASRTFMDSKLFEDCIAGAQEIDATNVYFHVLGEPTLHPGFAHYVKKLELTPLKLTLTTNGTTIERTGHQILASPSVRQVNFSTHAYAELPRETAERHLQNVLDFCSLAIVERPDLYINLRLWNVGAKEASSWNSYMLMRIHETFGVDITPGHFCSRHKSFNITGRLYLHEDTRFEWPSIDERGESRDNKFTCWHDRALLSDAEGVKDERIGKEIVAGTCRALDTHVAILHDGRVVACCLDHSGQITLGHIGEQSLAEIINSPMALNIKEGFAQHELRHPFCQTCSFCKRFK</sequence>
<evidence type="ECO:0000313" key="11">
    <source>
        <dbReference type="Proteomes" id="UP000001497"/>
    </source>
</evidence>
<keyword evidence="5" id="KW-0408">Iron</keyword>
<dbReference type="GO" id="GO:0003824">
    <property type="term" value="F:catalytic activity"/>
    <property type="evidence" value="ECO:0007669"/>
    <property type="project" value="InterPro"/>
</dbReference>
<dbReference type="Gene3D" id="3.20.20.70">
    <property type="entry name" value="Aldolase class I"/>
    <property type="match status" value="1"/>
</dbReference>
<evidence type="ECO:0000313" key="10">
    <source>
        <dbReference type="Proteomes" id="UP000000517"/>
    </source>
</evidence>
<gene>
    <name evidence="8" type="ordered locus">Fisuc_2568</name>
    <name evidence="9" type="ordered locus">FSU_3138</name>
</gene>
<evidence type="ECO:0000313" key="9">
    <source>
        <dbReference type="EMBL" id="ADL26273.1"/>
    </source>
</evidence>
<keyword evidence="2" id="KW-0004">4Fe-4S</keyword>
<dbReference type="KEGG" id="fsc:FSU_3138"/>
<keyword evidence="6" id="KW-0411">Iron-sulfur</keyword>
<dbReference type="PANTHER" id="PTHR43787:SF10">
    <property type="entry name" value="COFACTOR MODIFYING PROTEIN"/>
    <property type="match status" value="1"/>
</dbReference>
<keyword evidence="3" id="KW-0949">S-adenosyl-L-methionine</keyword>
<dbReference type="OrthoDB" id="9805809at2"/>
<dbReference type="HOGENOM" id="CLU_009273_1_4_0"/>
<dbReference type="CDD" id="cd01335">
    <property type="entry name" value="Radical_SAM"/>
    <property type="match status" value="1"/>
</dbReference>
<dbReference type="RefSeq" id="WP_014547174.1">
    <property type="nucleotide sequence ID" value="NC_013410.1"/>
</dbReference>
<dbReference type="PROSITE" id="PS51918">
    <property type="entry name" value="RADICAL_SAM"/>
    <property type="match status" value="1"/>
</dbReference>
<evidence type="ECO:0000259" key="7">
    <source>
        <dbReference type="PROSITE" id="PS51918"/>
    </source>
</evidence>
<dbReference type="PANTHER" id="PTHR43787">
    <property type="entry name" value="FEMO COFACTOR BIOSYNTHESIS PROTEIN NIFB-RELATED"/>
    <property type="match status" value="1"/>
</dbReference>
<dbReference type="PATRIC" id="fig|59374.8.peg.3000"/>
<dbReference type="InterPro" id="IPR058240">
    <property type="entry name" value="rSAM_sf"/>
</dbReference>
<dbReference type="STRING" id="59374.FSU_3138"/>
<dbReference type="EMBL" id="CP001792">
    <property type="protein sequence ID" value="ACX76153.1"/>
    <property type="molecule type" value="Genomic_DNA"/>
</dbReference>
<dbReference type="eggNOG" id="COG0535">
    <property type="taxonomic scope" value="Bacteria"/>
</dbReference>
<reference evidence="10" key="2">
    <citation type="submission" date="2010-08" db="EMBL/GenBank/DDBJ databases">
        <title>Complete sequence of Fibrobacter succinogenes subsp. succinogenes S85.</title>
        <authorList>
            <person name="Durkin A.S."/>
            <person name="Nelson K.E."/>
            <person name="Morrison M."/>
            <person name="Forsberg C.W."/>
            <person name="Wilson D.B."/>
            <person name="Russell J.B."/>
            <person name="Cann I.K.O."/>
            <person name="Mackie R.I."/>
            <person name="White B.A."/>
        </authorList>
    </citation>
    <scope>NUCLEOTIDE SEQUENCE [LARGE SCALE GENOMIC DNA]</scope>
    <source>
        <strain evidence="10">ATCC 19169 / S85</strain>
    </source>
</reference>
<dbReference type="AlphaFoldDB" id="C9RMC1"/>
<dbReference type="GO" id="GO:0051539">
    <property type="term" value="F:4 iron, 4 sulfur cluster binding"/>
    <property type="evidence" value="ECO:0007669"/>
    <property type="project" value="UniProtKB-KW"/>
</dbReference>
<dbReference type="GO" id="GO:0046872">
    <property type="term" value="F:metal ion binding"/>
    <property type="evidence" value="ECO:0007669"/>
    <property type="project" value="UniProtKB-KW"/>
</dbReference>
<dbReference type="InterPro" id="IPR013785">
    <property type="entry name" value="Aldolase_TIM"/>
</dbReference>
<dbReference type="SUPFAM" id="SSF102114">
    <property type="entry name" value="Radical SAM enzymes"/>
    <property type="match status" value="1"/>
</dbReference>
<evidence type="ECO:0000256" key="4">
    <source>
        <dbReference type="ARBA" id="ARBA00022723"/>
    </source>
</evidence>
<dbReference type="Proteomes" id="UP000000517">
    <property type="component" value="Chromosome"/>
</dbReference>
<proteinExistence type="predicted"/>
<name>C9RMC1_FIBSS</name>
<evidence type="ECO:0000256" key="5">
    <source>
        <dbReference type="ARBA" id="ARBA00023004"/>
    </source>
</evidence>
<dbReference type="Pfam" id="PF13186">
    <property type="entry name" value="SPASM"/>
    <property type="match status" value="1"/>
</dbReference>
<comment type="cofactor">
    <cofactor evidence="1">
        <name>[4Fe-4S] cluster</name>
        <dbReference type="ChEBI" id="CHEBI:49883"/>
    </cofactor>
</comment>
<dbReference type="SFLD" id="SFLDG01067">
    <property type="entry name" value="SPASM/twitch_domain_containing"/>
    <property type="match status" value="1"/>
</dbReference>
<evidence type="ECO:0000256" key="2">
    <source>
        <dbReference type="ARBA" id="ARBA00022485"/>
    </source>
</evidence>
<evidence type="ECO:0000256" key="6">
    <source>
        <dbReference type="ARBA" id="ARBA00023014"/>
    </source>
</evidence>
<dbReference type="Proteomes" id="UP000001497">
    <property type="component" value="Chromosome"/>
</dbReference>
<reference evidence="8 11" key="1">
    <citation type="submission" date="2009-10" db="EMBL/GenBank/DDBJ databases">
        <title>Complete sequence of Fibrobacter succinogenes subsp. succinogenes S85.</title>
        <authorList>
            <consortium name="US DOE Joint Genome Institute"/>
            <person name="Lucas S."/>
            <person name="Copeland A."/>
            <person name="Lapidus A."/>
            <person name="Glavina del Rio T."/>
            <person name="Tice H."/>
            <person name="Bruce D."/>
            <person name="Goodwin L."/>
            <person name="Pitluck S."/>
            <person name="Chertkov O."/>
            <person name="Detter J.C."/>
            <person name="Han C."/>
            <person name="Tapia R."/>
            <person name="Larimer F."/>
            <person name="Land M."/>
            <person name="Hauser L."/>
            <person name="Kyrpides N."/>
            <person name="Mikhailova N."/>
            <person name="Weimer P.J."/>
            <person name="Stevenson D.M."/>
            <person name="Boyum J."/>
            <person name="Brumm P.I."/>
            <person name="Mead D."/>
        </authorList>
    </citation>
    <scope>NUCLEOTIDE SEQUENCE [LARGE SCALE GENOMIC DNA]</scope>
    <source>
        <strain evidence="11">ATCC 19169 / S85</strain>
        <strain evidence="8">S85</strain>
    </source>
</reference>
<dbReference type="KEGG" id="fsu:Fisuc_2568"/>
<keyword evidence="4" id="KW-0479">Metal-binding</keyword>
<organism evidence="9 10">
    <name type="scientific">Fibrobacter succinogenes (strain ATCC 19169 / S85)</name>
    <dbReference type="NCBI Taxonomy" id="59374"/>
    <lineage>
        <taxon>Bacteria</taxon>
        <taxon>Pseudomonadati</taxon>
        <taxon>Fibrobacterota</taxon>
        <taxon>Fibrobacteria</taxon>
        <taxon>Fibrobacterales</taxon>
        <taxon>Fibrobacteraceae</taxon>
        <taxon>Fibrobacter</taxon>
    </lineage>
</organism>
<accession>C9RMC1</accession>
<evidence type="ECO:0000313" key="8">
    <source>
        <dbReference type="EMBL" id="ACX76153.1"/>
    </source>
</evidence>
<feature type="domain" description="Radical SAM core" evidence="7">
    <location>
        <begin position="1"/>
        <end position="220"/>
    </location>
</feature>
<reference evidence="9" key="3">
    <citation type="submission" date="2010-08" db="EMBL/GenBank/DDBJ databases">
        <authorList>
            <person name="Durkin A.S."/>
            <person name="Nelson K.E."/>
            <person name="Morrison M."/>
            <person name="Forsberg C.W."/>
            <person name="Wilson D.B."/>
            <person name="Russell J.B."/>
            <person name="Cann I.K.O."/>
            <person name="Mackie R.I."/>
            <person name="White B.A."/>
        </authorList>
    </citation>
    <scope>NUCLEOTIDE SEQUENCE</scope>
    <source>
        <strain evidence="9">S85</strain>
    </source>
</reference>
<dbReference type="EMBL" id="CP002158">
    <property type="protein sequence ID" value="ADL26273.1"/>
    <property type="molecule type" value="Genomic_DNA"/>
</dbReference>